<gene>
    <name evidence="6" type="ORF">IIA_05776</name>
</gene>
<dbReference type="Pfam" id="PF04740">
    <property type="entry name" value="LXG"/>
    <property type="match status" value="1"/>
</dbReference>
<protein>
    <recommendedName>
        <fullName evidence="5">LXG domain-containing protein</fullName>
    </recommendedName>
</protein>
<dbReference type="Proteomes" id="UP000006607">
    <property type="component" value="Unassembled WGS sequence"/>
</dbReference>
<dbReference type="Pfam" id="PF14449">
    <property type="entry name" value="PT-TG"/>
    <property type="match status" value="1"/>
</dbReference>
<dbReference type="Pfam" id="PF15652">
    <property type="entry name" value="Tox-SHH"/>
    <property type="match status" value="1"/>
</dbReference>
<evidence type="ECO:0000256" key="2">
    <source>
        <dbReference type="ARBA" id="ARBA00022525"/>
    </source>
</evidence>
<evidence type="ECO:0000256" key="4">
    <source>
        <dbReference type="SAM" id="MobiDB-lite"/>
    </source>
</evidence>
<evidence type="ECO:0000256" key="1">
    <source>
        <dbReference type="ARBA" id="ARBA00004613"/>
    </source>
</evidence>
<evidence type="ECO:0000313" key="7">
    <source>
        <dbReference type="Proteomes" id="UP000006607"/>
    </source>
</evidence>
<evidence type="ECO:0000256" key="3">
    <source>
        <dbReference type="ARBA" id="ARBA00034117"/>
    </source>
</evidence>
<proteinExistence type="inferred from homology"/>
<dbReference type="PANTHER" id="PTHR34976">
    <property type="entry name" value="RIBONUCLEASE YQCG-RELATED"/>
    <property type="match status" value="1"/>
</dbReference>
<dbReference type="EMBL" id="AHER01000062">
    <property type="protein sequence ID" value="EJR11941.1"/>
    <property type="molecule type" value="Genomic_DNA"/>
</dbReference>
<dbReference type="InterPro" id="IPR027797">
    <property type="entry name" value="PT-TG_dom"/>
</dbReference>
<dbReference type="InterPro" id="IPR051768">
    <property type="entry name" value="Bact_secretion_toxin"/>
</dbReference>
<dbReference type="PANTHER" id="PTHR34976:SF1">
    <property type="entry name" value="TOXIN BC_0920"/>
    <property type="match status" value="1"/>
</dbReference>
<dbReference type="PROSITE" id="PS51756">
    <property type="entry name" value="LXG"/>
    <property type="match status" value="1"/>
</dbReference>
<feature type="region of interest" description="Disordered" evidence="4">
    <location>
        <begin position="325"/>
        <end position="344"/>
    </location>
</feature>
<dbReference type="GO" id="GO:0005576">
    <property type="term" value="C:extracellular region"/>
    <property type="evidence" value="ECO:0007669"/>
    <property type="project" value="UniProtKB-SubCell"/>
</dbReference>
<name>A0A9W5NMF7_BACC8</name>
<comment type="caution">
    <text evidence="6">The sequence shown here is derived from an EMBL/GenBank/DDBJ whole genome shotgun (WGS) entry which is preliminary data.</text>
</comment>
<dbReference type="AlphaFoldDB" id="A0A9W5NMF7"/>
<comment type="similarity">
    <text evidence="3">In the N-terminal section; belongs to the LXG family.</text>
</comment>
<dbReference type="InterPro" id="IPR006829">
    <property type="entry name" value="LXG_dom"/>
</dbReference>
<dbReference type="RefSeq" id="WP_000523961.1">
    <property type="nucleotide sequence ID" value="NZ_JH792027.1"/>
</dbReference>
<evidence type="ECO:0000259" key="5">
    <source>
        <dbReference type="PROSITE" id="PS51756"/>
    </source>
</evidence>
<dbReference type="InterPro" id="IPR028900">
    <property type="entry name" value="Tox-SHH_dom"/>
</dbReference>
<feature type="domain" description="LXG" evidence="5">
    <location>
        <begin position="1"/>
        <end position="215"/>
    </location>
</feature>
<organism evidence="6 7">
    <name type="scientific">Bacillus cereus (strain VD014)</name>
    <dbReference type="NCBI Taxonomy" id="1053223"/>
    <lineage>
        <taxon>Bacteria</taxon>
        <taxon>Bacillati</taxon>
        <taxon>Bacillota</taxon>
        <taxon>Bacilli</taxon>
        <taxon>Bacillales</taxon>
        <taxon>Bacillaceae</taxon>
        <taxon>Bacillus</taxon>
        <taxon>Bacillus cereus group</taxon>
    </lineage>
</organism>
<comment type="subcellular location">
    <subcellularLocation>
        <location evidence="1">Secreted</location>
    </subcellularLocation>
</comment>
<reference evidence="6" key="1">
    <citation type="submission" date="2012-04" db="EMBL/GenBank/DDBJ databases">
        <title>The Genome Sequence of Bacillus cereus VD014.</title>
        <authorList>
            <consortium name="The Broad Institute Genome Sequencing Platform"/>
            <consortium name="The Broad Institute Genome Sequencing Center for Infectious Disease"/>
            <person name="Feldgarden M."/>
            <person name="Van der Auwera G.A."/>
            <person name="Mahillon J."/>
            <person name="Duprez V."/>
            <person name="Timmery S."/>
            <person name="Mattelet C."/>
            <person name="Dierick K."/>
            <person name="Sun M."/>
            <person name="Yu Z."/>
            <person name="Zhu L."/>
            <person name="Hu X."/>
            <person name="Shank E.B."/>
            <person name="Swiecicka I."/>
            <person name="Hansen B.M."/>
            <person name="Andrup L."/>
            <person name="Young S.K."/>
            <person name="Zeng Q."/>
            <person name="Gargeya S."/>
            <person name="Fitzgerald M."/>
            <person name="Haas B."/>
            <person name="Abouelleil A."/>
            <person name="Alvarado L."/>
            <person name="Arachchi H.M."/>
            <person name="Berlin A."/>
            <person name="Chapman S.B."/>
            <person name="Goldberg J."/>
            <person name="Griggs A."/>
            <person name="Gujja S."/>
            <person name="Hansen M."/>
            <person name="Howarth C."/>
            <person name="Imamovic A."/>
            <person name="Larimer J."/>
            <person name="McCowen C."/>
            <person name="Montmayeur A."/>
            <person name="Murphy C."/>
            <person name="Neiman D."/>
            <person name="Pearson M."/>
            <person name="Priest M."/>
            <person name="Roberts A."/>
            <person name="Saif S."/>
            <person name="Shea T."/>
            <person name="Sisk P."/>
            <person name="Sykes S."/>
            <person name="Wortman J."/>
            <person name="Nusbaum C."/>
            <person name="Birren B."/>
        </authorList>
    </citation>
    <scope>NUCLEOTIDE SEQUENCE</scope>
    <source>
        <strain evidence="6">VD014</strain>
    </source>
</reference>
<keyword evidence="2" id="KW-0964">Secreted</keyword>
<accession>A0A9W5NMF7</accession>
<sequence>MGLNMYLGEVQAQTESMNAFCVATIQGMEQAIDSIDAFVGDTILQGKTYDTGKTFFAQTFRPLAQGIIYLCEELIRQNNSFPNDFQSQVATTDVIEQEIREQIREIDRMKADIEGTSSTLPGMQVMVGIYDTMKQKLQEKLEYLYEFNYVSSSNYDTALQLATSIAQGLAEVQSGKGFSPASGTFSIKDLNMNWTASIQKITEEKARESDKIVYSDLNQEETINNETSLASGKKEFDGNKLARDITGEISGEYDVRRAWEGVDPSTGEKLGTFDRVIAGGMAVAGITPIGKLVKIGKGVKMSASAVKTVKGAESNYVLFNKTHIQSMPKPKGRGPNGGKLQSHHGLQGKWAEANLSQYGYDPKLAPTVTIETGKGLPHTTITNAQNWRRDERVALGNGKWSSSLQEELKNIVSDFEKAGFSKETIRGTLEQQYRMLDKLKVKYERIEY</sequence>
<evidence type="ECO:0000313" key="6">
    <source>
        <dbReference type="EMBL" id="EJR11941.1"/>
    </source>
</evidence>